<feature type="region of interest" description="Disordered" evidence="12">
    <location>
        <begin position="1"/>
        <end position="29"/>
    </location>
</feature>
<dbReference type="GO" id="GO:0045271">
    <property type="term" value="C:respiratory chain complex I"/>
    <property type="evidence" value="ECO:0007669"/>
    <property type="project" value="UniProtKB-UniRule"/>
</dbReference>
<keyword evidence="9 11" id="KW-0496">Mitochondrion</keyword>
<evidence type="ECO:0000256" key="2">
    <source>
        <dbReference type="ARBA" id="ARBA00007312"/>
    </source>
</evidence>
<gene>
    <name evidence="13" type="ORF">PECAL_2P24760</name>
</gene>
<reference evidence="13" key="1">
    <citation type="submission" date="2021-11" db="EMBL/GenBank/DDBJ databases">
        <authorList>
            <consortium name="Genoscope - CEA"/>
            <person name="William W."/>
        </authorList>
    </citation>
    <scope>NUCLEOTIDE SEQUENCE</scope>
</reference>
<evidence type="ECO:0000256" key="7">
    <source>
        <dbReference type="ARBA" id="ARBA00022982"/>
    </source>
</evidence>
<accession>A0A8J2WX44</accession>
<dbReference type="EMBL" id="CAKKNE010000002">
    <property type="protein sequence ID" value="CAH0369355.1"/>
    <property type="molecule type" value="Genomic_DNA"/>
</dbReference>
<keyword evidence="4 11" id="KW-0679">Respiratory chain</keyword>
<dbReference type="PANTHER" id="PTHR12966">
    <property type="entry name" value="NADH DEHYDROGENASE UBIQUINONE 1 ALPHA SUBCOMPLEX SUBUNIT 13"/>
    <property type="match status" value="1"/>
</dbReference>
<evidence type="ECO:0000313" key="14">
    <source>
        <dbReference type="Proteomes" id="UP000789595"/>
    </source>
</evidence>
<evidence type="ECO:0000256" key="3">
    <source>
        <dbReference type="ARBA" id="ARBA00022448"/>
    </source>
</evidence>
<keyword evidence="14" id="KW-1185">Reference proteome</keyword>
<dbReference type="InterPro" id="IPR009346">
    <property type="entry name" value="GRIM-19"/>
</dbReference>
<evidence type="ECO:0000256" key="9">
    <source>
        <dbReference type="ARBA" id="ARBA00023128"/>
    </source>
</evidence>
<organism evidence="13 14">
    <name type="scientific">Pelagomonas calceolata</name>
    <dbReference type="NCBI Taxonomy" id="35677"/>
    <lineage>
        <taxon>Eukaryota</taxon>
        <taxon>Sar</taxon>
        <taxon>Stramenopiles</taxon>
        <taxon>Ochrophyta</taxon>
        <taxon>Pelagophyceae</taxon>
        <taxon>Pelagomonadales</taxon>
        <taxon>Pelagomonadaceae</taxon>
        <taxon>Pelagomonas</taxon>
    </lineage>
</organism>
<protein>
    <recommendedName>
        <fullName evidence="11">NADH dehydrogenase [ubiquinone] 1 alpha subcomplex subunit 13</fullName>
    </recommendedName>
</protein>
<dbReference type="GO" id="GO:0005743">
    <property type="term" value="C:mitochondrial inner membrane"/>
    <property type="evidence" value="ECO:0007669"/>
    <property type="project" value="UniProtKB-SubCell"/>
</dbReference>
<comment type="caution">
    <text evidence="13">The sequence shown here is derived from an EMBL/GenBank/DDBJ whole genome shotgun (WGS) entry which is preliminary data.</text>
</comment>
<keyword evidence="7 11" id="KW-0249">Electron transport</keyword>
<dbReference type="Pfam" id="PF06212">
    <property type="entry name" value="GRIM-19"/>
    <property type="match status" value="1"/>
</dbReference>
<evidence type="ECO:0000256" key="6">
    <source>
        <dbReference type="ARBA" id="ARBA00022792"/>
    </source>
</evidence>
<keyword evidence="6 11" id="KW-0999">Mitochondrion inner membrane</keyword>
<dbReference type="AlphaFoldDB" id="A0A8J2WX44"/>
<evidence type="ECO:0000256" key="8">
    <source>
        <dbReference type="ARBA" id="ARBA00022989"/>
    </source>
</evidence>
<evidence type="ECO:0000256" key="12">
    <source>
        <dbReference type="SAM" id="MobiDB-lite"/>
    </source>
</evidence>
<evidence type="ECO:0000313" key="13">
    <source>
        <dbReference type="EMBL" id="CAH0369355.1"/>
    </source>
</evidence>
<evidence type="ECO:0000256" key="5">
    <source>
        <dbReference type="ARBA" id="ARBA00022692"/>
    </source>
</evidence>
<comment type="subcellular location">
    <subcellularLocation>
        <location evidence="1 11">Mitochondrion inner membrane</location>
        <topology evidence="1 11">Single-pass membrane protein</topology>
        <orientation evidence="1 11">Matrix side</orientation>
    </subcellularLocation>
</comment>
<dbReference type="OrthoDB" id="3308at2759"/>
<sequence length="159" mass="17818">MLRSARVVATRARPQRRRLSGGAPTKHGVSQELRPIHQDMPPPGGYPSVLFAKAQKDRGPEGWKIWAAAMAVVAVGFYRVGQTNLERNAAKREKREARMNMVPYLQAEEDRRFCASEDAEDAEEARVMEGVKGWTVGESVYSSGVWEPPSRTDHPRPTF</sequence>
<dbReference type="Proteomes" id="UP000789595">
    <property type="component" value="Unassembled WGS sequence"/>
</dbReference>
<keyword evidence="8" id="KW-1133">Transmembrane helix</keyword>
<evidence type="ECO:0000256" key="10">
    <source>
        <dbReference type="ARBA" id="ARBA00023136"/>
    </source>
</evidence>
<evidence type="ECO:0000256" key="4">
    <source>
        <dbReference type="ARBA" id="ARBA00022660"/>
    </source>
</evidence>
<keyword evidence="5" id="KW-0812">Transmembrane</keyword>
<keyword evidence="3 11" id="KW-0813">Transport</keyword>
<name>A0A8J2WX44_9STRA</name>
<dbReference type="PANTHER" id="PTHR12966:SF0">
    <property type="entry name" value="NADH DEHYDROGENASE [UBIQUINONE] 1 ALPHA SUBCOMPLEX SUBUNIT 13"/>
    <property type="match status" value="1"/>
</dbReference>
<proteinExistence type="inferred from homology"/>
<keyword evidence="10" id="KW-0472">Membrane</keyword>
<evidence type="ECO:0000256" key="11">
    <source>
        <dbReference type="RuleBase" id="RU368034"/>
    </source>
</evidence>
<comment type="function">
    <text evidence="11">Complex I functions in the transfer of electrons from NADH to the respiratory chain. Accessory subunit of the mitochondrial membrane respiratory chain NADH dehydrogenase (Complex I), that is believed not to be involved in catalysis.</text>
</comment>
<evidence type="ECO:0000256" key="1">
    <source>
        <dbReference type="ARBA" id="ARBA00004298"/>
    </source>
</evidence>
<comment type="similarity">
    <text evidence="2 11">Belongs to the complex I NDUFA13 subunit family.</text>
</comment>